<sequence>MLLLFSWVRGNPFTVSSSAHLGAPGGGCRRRCLSLRRRNWKRKETRVRDGTVALAVTAVDGLAVLRATEKREILLPEAEKEKKKDMGFEF</sequence>
<name>A0A328E4G8_9ASTE</name>
<dbReference type="Proteomes" id="UP000249390">
    <property type="component" value="Unassembled WGS sequence"/>
</dbReference>
<evidence type="ECO:0000313" key="1">
    <source>
        <dbReference type="EMBL" id="RAL51489.1"/>
    </source>
</evidence>
<evidence type="ECO:0000313" key="2">
    <source>
        <dbReference type="Proteomes" id="UP000249390"/>
    </source>
</evidence>
<protein>
    <submittedName>
        <fullName evidence="1">Uncharacterized protein</fullName>
    </submittedName>
</protein>
<gene>
    <name evidence="1" type="ORF">DM860_010991</name>
</gene>
<proteinExistence type="predicted"/>
<keyword evidence="2" id="KW-1185">Reference proteome</keyword>
<comment type="caution">
    <text evidence="1">The sequence shown here is derived from an EMBL/GenBank/DDBJ whole genome shotgun (WGS) entry which is preliminary data.</text>
</comment>
<dbReference type="AlphaFoldDB" id="A0A328E4G8"/>
<reference evidence="1 2" key="1">
    <citation type="submission" date="2018-06" db="EMBL/GenBank/DDBJ databases">
        <title>The Genome of Cuscuta australis (Dodder) Provides Insight into the Evolution of Plant Parasitism.</title>
        <authorList>
            <person name="Liu H."/>
        </authorList>
    </citation>
    <scope>NUCLEOTIDE SEQUENCE [LARGE SCALE GENOMIC DNA]</scope>
    <source>
        <strain evidence="2">cv. Yunnan</strain>
        <tissue evidence="1">Vines</tissue>
    </source>
</reference>
<organism evidence="1 2">
    <name type="scientific">Cuscuta australis</name>
    <dbReference type="NCBI Taxonomy" id="267555"/>
    <lineage>
        <taxon>Eukaryota</taxon>
        <taxon>Viridiplantae</taxon>
        <taxon>Streptophyta</taxon>
        <taxon>Embryophyta</taxon>
        <taxon>Tracheophyta</taxon>
        <taxon>Spermatophyta</taxon>
        <taxon>Magnoliopsida</taxon>
        <taxon>eudicotyledons</taxon>
        <taxon>Gunneridae</taxon>
        <taxon>Pentapetalae</taxon>
        <taxon>asterids</taxon>
        <taxon>lamiids</taxon>
        <taxon>Solanales</taxon>
        <taxon>Convolvulaceae</taxon>
        <taxon>Cuscuteae</taxon>
        <taxon>Cuscuta</taxon>
        <taxon>Cuscuta subgen. Grammica</taxon>
        <taxon>Cuscuta sect. Cleistogrammica</taxon>
    </lineage>
</organism>
<accession>A0A328E4G8</accession>
<dbReference type="EMBL" id="NQVE01000050">
    <property type="protein sequence ID" value="RAL51489.1"/>
    <property type="molecule type" value="Genomic_DNA"/>
</dbReference>